<dbReference type="AlphaFoldDB" id="A0A7J7BYV5"/>
<dbReference type="Pfam" id="PF09253">
    <property type="entry name" value="Ole_e_6"/>
    <property type="match status" value="1"/>
</dbReference>
<feature type="chain" id="PRO_5029572764" evidence="1">
    <location>
        <begin position="28"/>
        <end position="66"/>
    </location>
</feature>
<dbReference type="InterPro" id="IPR015333">
    <property type="entry name" value="Pollen_allergen_ole-e-6"/>
</dbReference>
<comment type="caution">
    <text evidence="2">The sequence shown here is derived from an EMBL/GenBank/DDBJ whole genome shotgun (WGS) entry which is preliminary data.</text>
</comment>
<gene>
    <name evidence="2" type="ORF">HS088_TW22G00741</name>
</gene>
<proteinExistence type="predicted"/>
<evidence type="ECO:0000313" key="3">
    <source>
        <dbReference type="Proteomes" id="UP000593562"/>
    </source>
</evidence>
<dbReference type="Proteomes" id="UP000593562">
    <property type="component" value="Unassembled WGS sequence"/>
</dbReference>
<organism evidence="2 3">
    <name type="scientific">Tripterygium wilfordii</name>
    <name type="common">Thunder God vine</name>
    <dbReference type="NCBI Taxonomy" id="458696"/>
    <lineage>
        <taxon>Eukaryota</taxon>
        <taxon>Viridiplantae</taxon>
        <taxon>Streptophyta</taxon>
        <taxon>Embryophyta</taxon>
        <taxon>Tracheophyta</taxon>
        <taxon>Spermatophyta</taxon>
        <taxon>Magnoliopsida</taxon>
        <taxon>eudicotyledons</taxon>
        <taxon>Gunneridae</taxon>
        <taxon>Pentapetalae</taxon>
        <taxon>rosids</taxon>
        <taxon>fabids</taxon>
        <taxon>Celastrales</taxon>
        <taxon>Celastraceae</taxon>
        <taxon>Tripterygium</taxon>
    </lineage>
</organism>
<sequence length="66" mass="7272">MAANKLFAVFVMCIVVVAAMQLRQVEAAETDFKFKDCFNTCEKECIDGGQGNTFCEMKCDADCGMT</sequence>
<keyword evidence="3" id="KW-1185">Reference proteome</keyword>
<feature type="signal peptide" evidence="1">
    <location>
        <begin position="1"/>
        <end position="27"/>
    </location>
</feature>
<protein>
    <submittedName>
        <fullName evidence="2">Major pollen allergen Ole e 6-like</fullName>
    </submittedName>
</protein>
<dbReference type="PANTHER" id="PTHR35632">
    <property type="entry name" value="MAJOR POLLEN ALLERGEN OLE E 6-LIKE"/>
    <property type="match status" value="1"/>
</dbReference>
<dbReference type="SUPFAM" id="SSF111388">
    <property type="entry name" value="Pollen allergen ole e 6"/>
    <property type="match status" value="1"/>
</dbReference>
<name>A0A7J7BYV5_TRIWF</name>
<accession>A0A7J7BYV5</accession>
<evidence type="ECO:0000256" key="1">
    <source>
        <dbReference type="SAM" id="SignalP"/>
    </source>
</evidence>
<keyword evidence="1" id="KW-0732">Signal</keyword>
<dbReference type="InParanoid" id="A0A7J7BYV5"/>
<evidence type="ECO:0000313" key="2">
    <source>
        <dbReference type="EMBL" id="KAF5727054.1"/>
    </source>
</evidence>
<reference evidence="2 3" key="1">
    <citation type="journal article" date="2020" name="Nat. Commun.">
        <title>Genome of Tripterygium wilfordii and identification of cytochrome P450 involved in triptolide biosynthesis.</title>
        <authorList>
            <person name="Tu L."/>
            <person name="Su P."/>
            <person name="Zhang Z."/>
            <person name="Gao L."/>
            <person name="Wang J."/>
            <person name="Hu T."/>
            <person name="Zhou J."/>
            <person name="Zhang Y."/>
            <person name="Zhao Y."/>
            <person name="Liu Y."/>
            <person name="Song Y."/>
            <person name="Tong Y."/>
            <person name="Lu Y."/>
            <person name="Yang J."/>
            <person name="Xu C."/>
            <person name="Jia M."/>
            <person name="Peters R.J."/>
            <person name="Huang L."/>
            <person name="Gao W."/>
        </authorList>
    </citation>
    <scope>NUCLEOTIDE SEQUENCE [LARGE SCALE GENOMIC DNA]</scope>
    <source>
        <strain evidence="3">cv. XIE 37</strain>
        <tissue evidence="2">Leaf</tissue>
    </source>
</reference>
<dbReference type="Gene3D" id="1.10.287.720">
    <property type="entry name" value="Pollen allergen ole e 6"/>
    <property type="match status" value="1"/>
</dbReference>
<dbReference type="EMBL" id="JAAARO010000022">
    <property type="protein sequence ID" value="KAF5727054.1"/>
    <property type="molecule type" value="Genomic_DNA"/>
</dbReference>
<dbReference type="InterPro" id="IPR036466">
    <property type="entry name" value="Pollen_allergen_ole-e-6_sf"/>
</dbReference>
<dbReference type="PANTHER" id="PTHR35632:SF1">
    <property type="entry name" value="MAJOR POLLEN ALLERGEN OLE E 6-LIKE"/>
    <property type="match status" value="1"/>
</dbReference>